<dbReference type="GO" id="GO:0044341">
    <property type="term" value="P:sodium-dependent phosphate transport"/>
    <property type="evidence" value="ECO:0007669"/>
    <property type="project" value="InterPro"/>
</dbReference>
<evidence type="ECO:0000256" key="6">
    <source>
        <dbReference type="SAM" id="MobiDB-lite"/>
    </source>
</evidence>
<evidence type="ECO:0000256" key="1">
    <source>
        <dbReference type="ARBA" id="ARBA00004651"/>
    </source>
</evidence>
<dbReference type="OrthoDB" id="9763003at2"/>
<feature type="region of interest" description="Disordered" evidence="6">
    <location>
        <begin position="589"/>
        <end position="608"/>
    </location>
</feature>
<proteinExistence type="predicted"/>
<feature type="transmembrane region" description="Helical" evidence="7">
    <location>
        <begin position="152"/>
        <end position="171"/>
    </location>
</feature>
<feature type="compositionally biased region" description="Polar residues" evidence="6">
    <location>
        <begin position="594"/>
        <end position="608"/>
    </location>
</feature>
<dbReference type="PANTHER" id="PTHR10010:SF46">
    <property type="entry name" value="SODIUM-DEPENDENT PHOSPHATE TRANSPORT PROTEIN 2B"/>
    <property type="match status" value="1"/>
</dbReference>
<evidence type="ECO:0000313" key="9">
    <source>
        <dbReference type="Proteomes" id="UP000220836"/>
    </source>
</evidence>
<feature type="transmembrane region" description="Helical" evidence="7">
    <location>
        <begin position="26"/>
        <end position="44"/>
    </location>
</feature>
<feature type="transmembrane region" description="Helical" evidence="7">
    <location>
        <begin position="301"/>
        <end position="324"/>
    </location>
</feature>
<evidence type="ECO:0000313" key="8">
    <source>
        <dbReference type="EMBL" id="SMX38433.1"/>
    </source>
</evidence>
<dbReference type="GO" id="GO:0005886">
    <property type="term" value="C:plasma membrane"/>
    <property type="evidence" value="ECO:0007669"/>
    <property type="project" value="UniProtKB-SubCell"/>
</dbReference>
<feature type="transmembrane region" description="Helical" evidence="7">
    <location>
        <begin position="261"/>
        <end position="281"/>
    </location>
</feature>
<dbReference type="Proteomes" id="UP000220836">
    <property type="component" value="Unassembled WGS sequence"/>
</dbReference>
<evidence type="ECO:0000256" key="3">
    <source>
        <dbReference type="ARBA" id="ARBA00022692"/>
    </source>
</evidence>
<keyword evidence="4 7" id="KW-1133">Transmembrane helix</keyword>
<dbReference type="AlphaFoldDB" id="A0A238K6L0"/>
<protein>
    <submittedName>
        <fullName evidence="8">Na+/Pi-cotransporter</fullName>
    </submittedName>
</protein>
<name>A0A238K6L0_9RHOB</name>
<dbReference type="EMBL" id="FXYH01000004">
    <property type="protein sequence ID" value="SMX38433.1"/>
    <property type="molecule type" value="Genomic_DNA"/>
</dbReference>
<feature type="transmembrane region" description="Helical" evidence="7">
    <location>
        <begin position="183"/>
        <end position="200"/>
    </location>
</feature>
<dbReference type="RefSeq" id="WP_097803840.1">
    <property type="nucleotide sequence ID" value="NZ_FXYH01000004.1"/>
</dbReference>
<dbReference type="PANTHER" id="PTHR10010">
    <property type="entry name" value="SOLUTE CARRIER FAMILY 34 SODIUM PHOSPHATE , MEMBER 2-RELATED"/>
    <property type="match status" value="1"/>
</dbReference>
<feature type="transmembrane region" description="Helical" evidence="7">
    <location>
        <begin position="128"/>
        <end position="145"/>
    </location>
</feature>
<dbReference type="InterPro" id="IPR003841">
    <property type="entry name" value="Na/Pi_transpt"/>
</dbReference>
<evidence type="ECO:0000256" key="5">
    <source>
        <dbReference type="ARBA" id="ARBA00023136"/>
    </source>
</evidence>
<reference evidence="8 9" key="1">
    <citation type="submission" date="2017-05" db="EMBL/GenBank/DDBJ databases">
        <authorList>
            <person name="Song R."/>
            <person name="Chenine A.L."/>
            <person name="Ruprecht R.M."/>
        </authorList>
    </citation>
    <scope>NUCLEOTIDE SEQUENCE [LARGE SCALE GENOMIC DNA]</scope>
    <source>
        <strain evidence="8 9">CECT 8663</strain>
    </source>
</reference>
<keyword evidence="9" id="KW-1185">Reference proteome</keyword>
<organism evidence="8 9">
    <name type="scientific">Pelagimonas varians</name>
    <dbReference type="NCBI Taxonomy" id="696760"/>
    <lineage>
        <taxon>Bacteria</taxon>
        <taxon>Pseudomonadati</taxon>
        <taxon>Pseudomonadota</taxon>
        <taxon>Alphaproteobacteria</taxon>
        <taxon>Rhodobacterales</taxon>
        <taxon>Roseobacteraceae</taxon>
        <taxon>Pelagimonas</taxon>
    </lineage>
</organism>
<sequence>MKKFILPVILLVLIFGFWVSTSFQEIAAGVAIFLFGMLMLEDGFKLFSGGYLERILEKATASVPKSLGFGIAATTIMQSSSLVSVITISFLSAGLISLLAGVGIIFGANIGTTTGAWLVAGFGLKVKISAYALPMLAISIVLVFQKSKYLKGTGFVLAGLGFLFLGIHYMKEGFEAVKDQVDLTRFAMTGLLGLVVYTFLGATATVVMQSSHATMVLIITALASGQISYENALALAIGANIGTTITAILGALTANFQGKRLALAHLIFNLVTAGVALVFINQIRASVDAVSGFVGIADTDYALKLAVFHTIFNVLGVALMLPFLRQLISFLERTIAQPKEDLSQPKYLSGAVDEFPQTSQIAMRREVQHLYDNSVELIAHGLNLHRHDLFETDDIAITVENSQTPYEFDLDTRYEHRIKTLYSAIVEFATRVGTKDMPADVMDDVYAMRDVAGHLVRAVKSVKHLRRNAALYTEYPQGVITDLYNGLRTEIARILVEIRKLELADPENRSGLWLDQERIQVESDAQDTNQTLETLIRDRQISASMATSFLNDSHYAYSAMRDLLEAARAYYIETEDAMAEVERILSLEDDELTEMTSKQTTASEPKPD</sequence>
<evidence type="ECO:0000256" key="4">
    <source>
        <dbReference type="ARBA" id="ARBA00022989"/>
    </source>
</evidence>
<evidence type="ECO:0000256" key="7">
    <source>
        <dbReference type="SAM" id="Phobius"/>
    </source>
</evidence>
<evidence type="ECO:0000256" key="2">
    <source>
        <dbReference type="ARBA" id="ARBA00022475"/>
    </source>
</evidence>
<keyword evidence="2" id="KW-1003">Cell membrane</keyword>
<feature type="transmembrane region" description="Helical" evidence="7">
    <location>
        <begin position="235"/>
        <end position="254"/>
    </location>
</feature>
<dbReference type="GO" id="GO:0005436">
    <property type="term" value="F:sodium:phosphate symporter activity"/>
    <property type="evidence" value="ECO:0007669"/>
    <property type="project" value="InterPro"/>
</dbReference>
<dbReference type="Pfam" id="PF02690">
    <property type="entry name" value="Na_Pi_cotrans"/>
    <property type="match status" value="2"/>
</dbReference>
<feature type="transmembrane region" description="Helical" evidence="7">
    <location>
        <begin position="82"/>
        <end position="108"/>
    </location>
</feature>
<keyword evidence="3 7" id="KW-0812">Transmembrane</keyword>
<keyword evidence="5 7" id="KW-0472">Membrane</keyword>
<accession>A0A238K6L0</accession>
<gene>
    <name evidence="8" type="ORF">PEV8663_01295</name>
</gene>
<comment type="subcellular location">
    <subcellularLocation>
        <location evidence="1">Cell membrane</location>
        <topology evidence="1">Multi-pass membrane protein</topology>
    </subcellularLocation>
</comment>
<dbReference type="NCBIfam" id="NF037997">
    <property type="entry name" value="Na_Pi_symport"/>
    <property type="match status" value="1"/>
</dbReference>